<protein>
    <recommendedName>
        <fullName evidence="4">SHOCT domain-containing protein</fullName>
    </recommendedName>
</protein>
<evidence type="ECO:0000313" key="2">
    <source>
        <dbReference type="EMBL" id="KAB1158119.1"/>
    </source>
</evidence>
<organism evidence="2 3">
    <name type="scientific">Flavobacterium luteum</name>
    <dbReference type="NCBI Taxonomy" id="2026654"/>
    <lineage>
        <taxon>Bacteria</taxon>
        <taxon>Pseudomonadati</taxon>
        <taxon>Bacteroidota</taxon>
        <taxon>Flavobacteriia</taxon>
        <taxon>Flavobacteriales</taxon>
        <taxon>Flavobacteriaceae</taxon>
        <taxon>Flavobacterium</taxon>
    </lineage>
</organism>
<evidence type="ECO:0008006" key="4">
    <source>
        <dbReference type="Google" id="ProtNLM"/>
    </source>
</evidence>
<dbReference type="Proteomes" id="UP000490922">
    <property type="component" value="Unassembled WGS sequence"/>
</dbReference>
<comment type="caution">
    <text evidence="2">The sequence shown here is derived from an EMBL/GenBank/DDBJ whole genome shotgun (WGS) entry which is preliminary data.</text>
</comment>
<keyword evidence="1" id="KW-0472">Membrane</keyword>
<keyword evidence="1" id="KW-0812">Transmembrane</keyword>
<dbReference type="EMBL" id="WAEM01000001">
    <property type="protein sequence ID" value="KAB1158119.1"/>
    <property type="molecule type" value="Genomic_DNA"/>
</dbReference>
<keyword evidence="1" id="KW-1133">Transmembrane helix</keyword>
<proteinExistence type="predicted"/>
<gene>
    <name evidence="2" type="ORF">F6464_03285</name>
</gene>
<name>A0A7J5AMA4_9FLAO</name>
<evidence type="ECO:0000256" key="1">
    <source>
        <dbReference type="SAM" id="Phobius"/>
    </source>
</evidence>
<feature type="transmembrane region" description="Helical" evidence="1">
    <location>
        <begin position="6"/>
        <end position="27"/>
    </location>
</feature>
<dbReference type="RefSeq" id="WP_151106311.1">
    <property type="nucleotide sequence ID" value="NZ_WAEM01000001.1"/>
</dbReference>
<dbReference type="AlphaFoldDB" id="A0A7J5AMA4"/>
<keyword evidence="3" id="KW-1185">Reference proteome</keyword>
<sequence>MGIVEIIGRLVIGVFMLVILAYLWGLFTDWLSKSTNSNISYHGKIVSRPHRHDENMNDISEAKDKILLNATALINRIKSISDKKMTVAEKIKALKDLEELKNENLITHEEYINFKSKLM</sequence>
<evidence type="ECO:0000313" key="3">
    <source>
        <dbReference type="Proteomes" id="UP000490922"/>
    </source>
</evidence>
<accession>A0A7J5AMA4</accession>
<reference evidence="2 3" key="1">
    <citation type="submission" date="2019-09" db="EMBL/GenBank/DDBJ databases">
        <title>Flavobacterium sp. nov., isolated from glacier ice.</title>
        <authorList>
            <person name="Liu Q."/>
        </authorList>
    </citation>
    <scope>NUCLEOTIDE SEQUENCE [LARGE SCALE GENOMIC DNA]</scope>
    <source>
        <strain evidence="2 3">NBRC 112527</strain>
    </source>
</reference>